<dbReference type="SMART" id="SM00487">
    <property type="entry name" value="DEXDc"/>
    <property type="match status" value="1"/>
</dbReference>
<dbReference type="OMA" id="FKTIWTL"/>
<proteinExistence type="inferred from homology"/>
<dbReference type="Proteomes" id="UP000017200">
    <property type="component" value="Unassembled WGS sequence"/>
</dbReference>
<evidence type="ECO:0000256" key="4">
    <source>
        <dbReference type="ARBA" id="ARBA00022741"/>
    </source>
</evidence>
<feature type="domain" description="Helicase ATP-binding" evidence="16">
    <location>
        <begin position="259"/>
        <end position="443"/>
    </location>
</feature>
<keyword evidence="5 13" id="KW-0863">Zinc-finger</keyword>
<dbReference type="EMBL" id="AEIJ01000356">
    <property type="status" value="NOT_ANNOTATED_CDS"/>
    <property type="molecule type" value="Genomic_DNA"/>
</dbReference>
<dbReference type="GO" id="GO:0008270">
    <property type="term" value="F:zinc ion binding"/>
    <property type="evidence" value="ECO:0007669"/>
    <property type="project" value="UniProtKB-KW"/>
</dbReference>
<evidence type="ECO:0000256" key="3">
    <source>
        <dbReference type="ARBA" id="ARBA00022723"/>
    </source>
</evidence>
<keyword evidence="20" id="KW-1185">Reference proteome</keyword>
<dbReference type="Pfam" id="PF00270">
    <property type="entry name" value="DEAD"/>
    <property type="match status" value="1"/>
</dbReference>
<dbReference type="GO" id="GO:0005737">
    <property type="term" value="C:cytoplasm"/>
    <property type="evidence" value="ECO:0007669"/>
    <property type="project" value="UniProtKB-ARBA"/>
</dbReference>
<reference evidence="18" key="2">
    <citation type="submission" date="2010-11" db="EMBL/GenBank/DDBJ databases">
        <authorList>
            <consortium name="The Broad Institute Genome Sequencing Platform"/>
            <person name="Earl A."/>
            <person name="Ward D."/>
            <person name="Feldgarden M."/>
            <person name="Gevers D."/>
            <person name="Butler R."/>
            <person name="Young S.K."/>
            <person name="Zeng Q."/>
            <person name="Gargeya S."/>
            <person name="Fitzgerald M."/>
            <person name="Haas B."/>
            <person name="Abouelleil A."/>
            <person name="Alvarado L."/>
            <person name="Arachchi H.M."/>
            <person name="Berlin A."/>
            <person name="Brown A."/>
            <person name="Chapman S.B."/>
            <person name="Chen Z."/>
            <person name="Dunbar C."/>
            <person name="Freedman E."/>
            <person name="Gearin G."/>
            <person name="Gellesch M."/>
            <person name="Goldberg J."/>
            <person name="Griggs A."/>
            <person name="Gujja S."/>
            <person name="Heilman E."/>
            <person name="Heiman D."/>
            <person name="Howarth C."/>
            <person name="Larson L."/>
            <person name="Lui A."/>
            <person name="MacDonald P.J.P."/>
            <person name="Mehta T."/>
            <person name="Montmayeur A."/>
            <person name="Murphy C."/>
            <person name="Neiman D."/>
            <person name="Pearson M."/>
            <person name="Priest M."/>
            <person name="Roberts A."/>
            <person name="Saif S."/>
            <person name="Shea T."/>
            <person name="Shenoy N."/>
            <person name="Sisk P."/>
            <person name="Stolte C."/>
            <person name="Sykes S."/>
            <person name="White J."/>
            <person name="Yandava C."/>
            <person name="Wortman J."/>
            <person name="Nusbaum C."/>
            <person name="Birren B."/>
        </authorList>
    </citation>
    <scope>NUCLEOTIDE SEQUENCE</scope>
    <source>
        <strain evidence="18">P1A1 Lamole</strain>
    </source>
</reference>
<keyword evidence="9" id="KW-0067">ATP-binding</keyword>
<evidence type="ECO:0000256" key="12">
    <source>
        <dbReference type="ARBA" id="ARBA00047984"/>
    </source>
</evidence>
<keyword evidence="7" id="KW-0347">Helicase</keyword>
<dbReference type="GO" id="GO:0000398">
    <property type="term" value="P:mRNA splicing, via spliceosome"/>
    <property type="evidence" value="ECO:0007669"/>
    <property type="project" value="InterPro"/>
</dbReference>
<evidence type="ECO:0000256" key="10">
    <source>
        <dbReference type="ARBA" id="ARBA00022884"/>
    </source>
</evidence>
<dbReference type="Gene3D" id="3.40.50.300">
    <property type="entry name" value="P-loop containing nucleotide triphosphate hydrolases"/>
    <property type="match status" value="2"/>
</dbReference>
<dbReference type="GO" id="GO:0003723">
    <property type="term" value="F:RNA binding"/>
    <property type="evidence" value="ECO:0007669"/>
    <property type="project" value="UniProtKB-KW"/>
</dbReference>
<dbReference type="CDD" id="cd17951">
    <property type="entry name" value="DEADc_DDX41"/>
    <property type="match status" value="1"/>
</dbReference>
<reference evidence="19" key="4">
    <citation type="submission" date="2015-06" db="UniProtKB">
        <authorList>
            <consortium name="EnsemblFungi"/>
        </authorList>
    </citation>
    <scope>IDENTIFICATION</scope>
</reference>
<name>U5H8X0_USTV1</name>
<reference evidence="18 20" key="3">
    <citation type="journal article" date="2015" name="BMC Genomics">
        <title>Sex and parasites: genomic and transcriptomic analysis of Microbotryum lychnidis-dioicae, the biotrophic and plant-castrating anther smut fungus.</title>
        <authorList>
            <person name="Perlin M.H."/>
            <person name="Amselem J."/>
            <person name="Fontanillas E."/>
            <person name="Toh S.S."/>
            <person name="Chen Z."/>
            <person name="Goldberg J."/>
            <person name="Duplessis S."/>
            <person name="Henrissat B."/>
            <person name="Young S."/>
            <person name="Zeng Q."/>
            <person name="Aguileta G."/>
            <person name="Petit E."/>
            <person name="Badouin H."/>
            <person name="Andrews J."/>
            <person name="Razeeq D."/>
            <person name="Gabaldon T."/>
            <person name="Quesneville H."/>
            <person name="Giraud T."/>
            <person name="Hood M.E."/>
            <person name="Schultz D.J."/>
            <person name="Cuomo C.A."/>
        </authorList>
    </citation>
    <scope>NUCLEOTIDE SEQUENCE [LARGE SCALE GENOMIC DNA]</scope>
    <source>
        <strain evidence="20">p1A1 Lamole</strain>
        <strain evidence="18">P1A1 Lamole</strain>
    </source>
</reference>
<dbReference type="GO" id="GO:0003724">
    <property type="term" value="F:RNA helicase activity"/>
    <property type="evidence" value="ECO:0007669"/>
    <property type="project" value="UniProtKB-EC"/>
</dbReference>
<keyword evidence="2" id="KW-0507">mRNA processing</keyword>
<comment type="catalytic activity">
    <reaction evidence="12">
        <text>ATP + H2O = ADP + phosphate + H(+)</text>
        <dbReference type="Rhea" id="RHEA:13065"/>
        <dbReference type="ChEBI" id="CHEBI:15377"/>
        <dbReference type="ChEBI" id="CHEBI:15378"/>
        <dbReference type="ChEBI" id="CHEBI:30616"/>
        <dbReference type="ChEBI" id="CHEBI:43474"/>
        <dbReference type="ChEBI" id="CHEBI:456216"/>
        <dbReference type="EC" id="3.6.4.13"/>
    </reaction>
</comment>
<dbReference type="InterPro" id="IPR044113">
    <property type="entry name" value="DEADc_DDX41"/>
</dbReference>
<accession>U5H8X0</accession>
<evidence type="ECO:0000259" key="16">
    <source>
        <dbReference type="PROSITE" id="PS51192"/>
    </source>
</evidence>
<evidence type="ECO:0000256" key="11">
    <source>
        <dbReference type="ARBA" id="ARBA00023594"/>
    </source>
</evidence>
<dbReference type="InterPro" id="IPR001878">
    <property type="entry name" value="Znf_CCHC"/>
</dbReference>
<evidence type="ECO:0000313" key="20">
    <source>
        <dbReference type="Proteomes" id="UP000017200"/>
    </source>
</evidence>
<keyword evidence="8" id="KW-0862">Zinc</keyword>
<dbReference type="PROSITE" id="PS50158">
    <property type="entry name" value="ZF_CCHC"/>
    <property type="match status" value="1"/>
</dbReference>
<evidence type="ECO:0000256" key="8">
    <source>
        <dbReference type="ARBA" id="ARBA00022833"/>
    </source>
</evidence>
<dbReference type="SUPFAM" id="SSF52540">
    <property type="entry name" value="P-loop containing nucleoside triphosphate hydrolases"/>
    <property type="match status" value="1"/>
</dbReference>
<dbReference type="InParanoid" id="U5H8X0"/>
<comment type="similarity">
    <text evidence="11">Belongs to the DEAD box helicase family. DDX41 subfamily.</text>
</comment>
<feature type="region of interest" description="Disordered" evidence="14">
    <location>
        <begin position="1"/>
        <end position="52"/>
    </location>
</feature>
<dbReference type="EC" id="3.6.4.13" evidence="1"/>
<evidence type="ECO:0000256" key="9">
    <source>
        <dbReference type="ARBA" id="ARBA00022840"/>
    </source>
</evidence>
<dbReference type="SUPFAM" id="SSF57756">
    <property type="entry name" value="Retrovirus zinc finger-like domains"/>
    <property type="match status" value="1"/>
</dbReference>
<feature type="domain" description="CCHC-type" evidence="15">
    <location>
        <begin position="624"/>
        <end position="639"/>
    </location>
</feature>
<dbReference type="CDD" id="cd18787">
    <property type="entry name" value="SF2_C_DEAD"/>
    <property type="match status" value="1"/>
</dbReference>
<feature type="domain" description="Helicase C-terminal" evidence="17">
    <location>
        <begin position="454"/>
        <end position="617"/>
    </location>
</feature>
<dbReference type="InterPro" id="IPR036875">
    <property type="entry name" value="Znf_CCHC_sf"/>
</dbReference>
<dbReference type="PROSITE" id="PS51194">
    <property type="entry name" value="HELICASE_CTER"/>
    <property type="match status" value="1"/>
</dbReference>
<evidence type="ECO:0000313" key="18">
    <source>
        <dbReference type="EMBL" id="KDE05983.1"/>
    </source>
</evidence>
<dbReference type="InterPro" id="IPR001650">
    <property type="entry name" value="Helicase_C-like"/>
</dbReference>
<reference evidence="20" key="1">
    <citation type="submission" date="2010-11" db="EMBL/GenBank/DDBJ databases">
        <title>The genome sequence of Microbotryum violaceum strain p1A1 Lamole.</title>
        <authorList>
            <person name="Cuomo C."/>
            <person name="Perlin M."/>
            <person name="Young S.K."/>
            <person name="Zeng Q."/>
            <person name="Gargeya S."/>
            <person name="Alvarado L."/>
            <person name="Berlin A."/>
            <person name="Chapman S.B."/>
            <person name="Chen Z."/>
            <person name="Freedman E."/>
            <person name="Gellesch M."/>
            <person name="Goldberg J."/>
            <person name="Griggs A."/>
            <person name="Gujja S."/>
            <person name="Heilman E."/>
            <person name="Heiman D."/>
            <person name="Howarth C."/>
            <person name="Mehta T."/>
            <person name="Neiman D."/>
            <person name="Pearson M."/>
            <person name="Roberts A."/>
            <person name="Saif S."/>
            <person name="Shea T."/>
            <person name="Shenoy N."/>
            <person name="Sisk P."/>
            <person name="Stolte C."/>
            <person name="Sykes S."/>
            <person name="White J."/>
            <person name="Yandava C."/>
            <person name="Haas B."/>
            <person name="Nusbaum C."/>
            <person name="Birren B."/>
        </authorList>
    </citation>
    <scope>NUCLEOTIDE SEQUENCE [LARGE SCALE GENOMIC DNA]</scope>
    <source>
        <strain evidence="20">p1A1 Lamole</strain>
    </source>
</reference>
<dbReference type="InterPro" id="IPR011545">
    <property type="entry name" value="DEAD/DEAH_box_helicase_dom"/>
</dbReference>
<evidence type="ECO:0000256" key="13">
    <source>
        <dbReference type="PROSITE-ProRule" id="PRU00047"/>
    </source>
</evidence>
<evidence type="ECO:0000256" key="1">
    <source>
        <dbReference type="ARBA" id="ARBA00012552"/>
    </source>
</evidence>
<dbReference type="OrthoDB" id="196131at2759"/>
<dbReference type="PANTHER" id="PTHR47958">
    <property type="entry name" value="ATP-DEPENDENT RNA HELICASE DBP3"/>
    <property type="match status" value="1"/>
</dbReference>
<keyword evidence="10" id="KW-0694">RNA-binding</keyword>
<gene>
    <name evidence="18" type="ORF">MVLG_03668</name>
</gene>
<keyword evidence="6" id="KW-0378">Hydrolase</keyword>
<evidence type="ECO:0000256" key="7">
    <source>
        <dbReference type="ARBA" id="ARBA00022806"/>
    </source>
</evidence>
<dbReference type="FunFam" id="3.40.50.300:FF:000657">
    <property type="entry name" value="Probable ATP-dependent RNA helicase DDX41"/>
    <property type="match status" value="1"/>
</dbReference>
<dbReference type="AlphaFoldDB" id="U5H8X0"/>
<evidence type="ECO:0000256" key="5">
    <source>
        <dbReference type="ARBA" id="ARBA00022771"/>
    </source>
</evidence>
<dbReference type="HOGENOM" id="CLU_003041_16_5_1"/>
<dbReference type="EnsemblFungi" id="MVLG_03668T0">
    <property type="protein sequence ID" value="MVLG_03668T0"/>
    <property type="gene ID" value="MVLG_03668"/>
</dbReference>
<dbReference type="Pfam" id="PF00271">
    <property type="entry name" value="Helicase_C"/>
    <property type="match status" value="1"/>
</dbReference>
<dbReference type="InterPro" id="IPR027417">
    <property type="entry name" value="P-loop_NTPase"/>
</dbReference>
<dbReference type="STRING" id="683840.U5H8X0"/>
<dbReference type="SMART" id="SM00490">
    <property type="entry name" value="HELICc"/>
    <property type="match status" value="1"/>
</dbReference>
<sequence length="660" mass="73092">MSTSEATPPSASGSTFKRRRLSPPPNANKPLYSLDDDEDSHDPLSSSSLYVPVKKRREALLSKLATKQLGVAASVLEKQQMVEKELQEEQEREQREGKKQRGNAQTLLIEAQEVKRLKAMQDAVKTDADKRKEEEDAILAAQAARQKALAGAEEIAQGIVYTERLKTTWTAPKFIRERSEEENDKIRDQFHILVAGDEVPPPIPNFRASLSQSRAISRKAFAELIHLPPSQDMKLPKPLLDHLKKKKILAPTPIQLQGIPVAFSGRDMIGIAFTGSGKTLAFSLPLLMFALEEEKRMPFIQGEGPVGIIVCPSRELARQTFDGLAEMAQLMAQGGYPEVRALLCIGGINMSEQGHIMSRGFHMVVATPGRLQDMLEKRKFGLAGCKFLCLDEADRMIDMGFEDDVRNIMSFFKHQRQTLLFSATMPKRIQDFAQQALVQPIVVNVGRAGAASMDIIQEVEYVKQEAKMVYLLECLQKTAPPTIIFSDNKNEVDDIQEYLLLKGVEAVAIHGSKTQEEREYAIKSFKTGKKDVMVASGVASKGLDFSEIQHVINFTMPKEIEDYVHQIGRTGRSGKTGIATTFVNMQTAEQTLLDLKYLLMEAKQKIPPFLLSIEDPNAGNTSGCANCGGLGHSIANCPKLEENQRRTVAGHVGGRDTGGY</sequence>
<dbReference type="GO" id="GO:0016787">
    <property type="term" value="F:hydrolase activity"/>
    <property type="evidence" value="ECO:0007669"/>
    <property type="project" value="UniProtKB-KW"/>
</dbReference>
<keyword evidence="3" id="KW-0479">Metal-binding</keyword>
<evidence type="ECO:0000256" key="14">
    <source>
        <dbReference type="SAM" id="MobiDB-lite"/>
    </source>
</evidence>
<evidence type="ECO:0000259" key="15">
    <source>
        <dbReference type="PROSITE" id="PS50158"/>
    </source>
</evidence>
<dbReference type="EMBL" id="GL541678">
    <property type="protein sequence ID" value="KDE05983.1"/>
    <property type="molecule type" value="Genomic_DNA"/>
</dbReference>
<dbReference type="InterPro" id="IPR014001">
    <property type="entry name" value="Helicase_ATP-bd"/>
</dbReference>
<feature type="compositionally biased region" description="Polar residues" evidence="14">
    <location>
        <begin position="1"/>
        <end position="15"/>
    </location>
</feature>
<organism evidence="18">
    <name type="scientific">Microbotryum lychnidis-dioicae (strain p1A1 Lamole / MvSl-1064)</name>
    <name type="common">Anther smut fungus</name>
    <dbReference type="NCBI Taxonomy" id="683840"/>
    <lineage>
        <taxon>Eukaryota</taxon>
        <taxon>Fungi</taxon>
        <taxon>Dikarya</taxon>
        <taxon>Basidiomycota</taxon>
        <taxon>Pucciniomycotina</taxon>
        <taxon>Microbotryomycetes</taxon>
        <taxon>Microbotryales</taxon>
        <taxon>Microbotryaceae</taxon>
        <taxon>Microbotryum</taxon>
    </lineage>
</organism>
<evidence type="ECO:0000259" key="17">
    <source>
        <dbReference type="PROSITE" id="PS51194"/>
    </source>
</evidence>
<dbReference type="PROSITE" id="PS51192">
    <property type="entry name" value="HELICASE_ATP_BIND_1"/>
    <property type="match status" value="1"/>
</dbReference>
<evidence type="ECO:0000256" key="2">
    <source>
        <dbReference type="ARBA" id="ARBA00022664"/>
    </source>
</evidence>
<keyword evidence="4" id="KW-0547">Nucleotide-binding</keyword>
<protein>
    <recommendedName>
        <fullName evidence="1">RNA helicase</fullName>
        <ecNumber evidence="1">3.6.4.13</ecNumber>
    </recommendedName>
</protein>
<evidence type="ECO:0000256" key="6">
    <source>
        <dbReference type="ARBA" id="ARBA00022801"/>
    </source>
</evidence>
<dbReference type="GO" id="GO:0005524">
    <property type="term" value="F:ATP binding"/>
    <property type="evidence" value="ECO:0007669"/>
    <property type="project" value="UniProtKB-KW"/>
</dbReference>
<evidence type="ECO:0000313" key="19">
    <source>
        <dbReference type="EnsemblFungi" id="MVLG_03668T0"/>
    </source>
</evidence>